<evidence type="ECO:0000256" key="1">
    <source>
        <dbReference type="SAM" id="MobiDB-lite"/>
    </source>
</evidence>
<protein>
    <submittedName>
        <fullName evidence="3">DUF3883 domain-containing protein</fullName>
    </submittedName>
</protein>
<name>A0ABZ2CDQ9_9BACI</name>
<gene>
    <name evidence="3" type="ORF">R4Z09_02380</name>
</gene>
<feature type="region of interest" description="Disordered" evidence="1">
    <location>
        <begin position="1"/>
        <end position="27"/>
    </location>
</feature>
<dbReference type="RefSeq" id="WP_338450810.1">
    <property type="nucleotide sequence ID" value="NZ_CP137640.1"/>
</dbReference>
<reference evidence="3 4" key="1">
    <citation type="submission" date="2023-10" db="EMBL/GenBank/DDBJ databases">
        <title>Niallia locisalis sp.nov. isolated from a salt pond sample.</title>
        <authorList>
            <person name="Li X.-J."/>
            <person name="Dong L."/>
        </authorList>
    </citation>
    <scope>NUCLEOTIDE SEQUENCE [LARGE SCALE GENOMIC DNA]</scope>
    <source>
        <strain evidence="3 4">DSM 29761</strain>
    </source>
</reference>
<evidence type="ECO:0000313" key="4">
    <source>
        <dbReference type="Proteomes" id="UP001357223"/>
    </source>
</evidence>
<dbReference type="Pfam" id="PF13020">
    <property type="entry name" value="NOV_C"/>
    <property type="match status" value="1"/>
</dbReference>
<sequence length="64" mass="7167">MEGNKAKDVSKQNLGSDVVSVTPDNQERYIEVKSEKSRGDKISMTNNEYTAAHINGDNYFLCII</sequence>
<keyword evidence="4" id="KW-1185">Reference proteome</keyword>
<organism evidence="3 4">
    <name type="scientific">Niallia oryzisoli</name>
    <dbReference type="NCBI Taxonomy" id="1737571"/>
    <lineage>
        <taxon>Bacteria</taxon>
        <taxon>Bacillati</taxon>
        <taxon>Bacillota</taxon>
        <taxon>Bacilli</taxon>
        <taxon>Bacillales</taxon>
        <taxon>Bacillaceae</taxon>
        <taxon>Niallia</taxon>
    </lineage>
</organism>
<dbReference type="Proteomes" id="UP001357223">
    <property type="component" value="Chromosome"/>
</dbReference>
<dbReference type="InterPro" id="IPR024975">
    <property type="entry name" value="NOV_C"/>
</dbReference>
<dbReference type="EMBL" id="CP137640">
    <property type="protein sequence ID" value="WVX81902.1"/>
    <property type="molecule type" value="Genomic_DNA"/>
</dbReference>
<evidence type="ECO:0000313" key="3">
    <source>
        <dbReference type="EMBL" id="WVX81902.1"/>
    </source>
</evidence>
<proteinExistence type="predicted"/>
<accession>A0ABZ2CDQ9</accession>
<feature type="compositionally biased region" description="Basic and acidic residues" evidence="1">
    <location>
        <begin position="1"/>
        <end position="10"/>
    </location>
</feature>
<evidence type="ECO:0000259" key="2">
    <source>
        <dbReference type="Pfam" id="PF13020"/>
    </source>
</evidence>
<feature type="domain" description="Protein NO VEIN C-terminal" evidence="2">
    <location>
        <begin position="4"/>
        <end position="64"/>
    </location>
</feature>